<keyword evidence="9" id="KW-0119">Carbohydrate metabolism</keyword>
<accession>C1EGW7</accession>
<dbReference type="InterPro" id="IPR050406">
    <property type="entry name" value="FGGY_Carb_Kinase"/>
</dbReference>
<dbReference type="GO" id="GO:0004856">
    <property type="term" value="F:D-xylulokinase activity"/>
    <property type="evidence" value="ECO:0007669"/>
    <property type="project" value="InterPro"/>
</dbReference>
<dbReference type="PANTHER" id="PTHR43095">
    <property type="entry name" value="SUGAR KINASE"/>
    <property type="match status" value="1"/>
</dbReference>
<dbReference type="SUPFAM" id="SSF53067">
    <property type="entry name" value="Actin-like ATPase domain"/>
    <property type="match status" value="2"/>
</dbReference>
<dbReference type="OrthoDB" id="1728974at2759"/>
<dbReference type="InterPro" id="IPR006000">
    <property type="entry name" value="Xylulokinase"/>
</dbReference>
<evidence type="ECO:0000313" key="12">
    <source>
        <dbReference type="EMBL" id="ACO67195.1"/>
    </source>
</evidence>
<dbReference type="GO" id="GO:0005997">
    <property type="term" value="P:xylulose metabolic process"/>
    <property type="evidence" value="ECO:0007669"/>
    <property type="project" value="InterPro"/>
</dbReference>
<keyword evidence="13" id="KW-1185">Reference proteome</keyword>
<dbReference type="PANTHER" id="PTHR43095:SF5">
    <property type="entry name" value="XYLULOSE KINASE"/>
    <property type="match status" value="1"/>
</dbReference>
<dbReference type="STRING" id="296587.C1EGW7"/>
<evidence type="ECO:0000256" key="2">
    <source>
        <dbReference type="ARBA" id="ARBA00009156"/>
    </source>
</evidence>
<proteinExistence type="inferred from homology"/>
<dbReference type="eggNOG" id="KOG2531">
    <property type="taxonomic scope" value="Eukaryota"/>
</dbReference>
<dbReference type="InterPro" id="IPR018484">
    <property type="entry name" value="FGGY_N"/>
</dbReference>
<dbReference type="InterPro" id="IPR000577">
    <property type="entry name" value="Carb_kinase_FGGY"/>
</dbReference>
<dbReference type="InParanoid" id="C1EGW7"/>
<keyword evidence="5" id="KW-0808">Transferase</keyword>
<dbReference type="GO" id="GO:0019563">
    <property type="term" value="P:glycerol catabolic process"/>
    <property type="evidence" value="ECO:0007669"/>
    <property type="project" value="UniProtKB-UniPathway"/>
</dbReference>
<dbReference type="PIRSF" id="PIRSF000538">
    <property type="entry name" value="GlpK"/>
    <property type="match status" value="1"/>
</dbReference>
<feature type="domain" description="Carbohydrate kinase FGGY C-terminal" evidence="11">
    <location>
        <begin position="252"/>
        <end position="434"/>
    </location>
</feature>
<feature type="domain" description="Carbohydrate kinase FGGY N-terminal" evidence="10">
    <location>
        <begin position="1"/>
        <end position="243"/>
    </location>
</feature>
<organism evidence="12 13">
    <name type="scientific">Micromonas commoda (strain RCC299 / NOUM17 / CCMP2709)</name>
    <name type="common">Picoplanktonic green alga</name>
    <dbReference type="NCBI Taxonomy" id="296587"/>
    <lineage>
        <taxon>Eukaryota</taxon>
        <taxon>Viridiplantae</taxon>
        <taxon>Chlorophyta</taxon>
        <taxon>Mamiellophyceae</taxon>
        <taxon>Mamiellales</taxon>
        <taxon>Mamiellaceae</taxon>
        <taxon>Micromonas</taxon>
    </lineage>
</organism>
<feature type="non-terminal residue" evidence="12">
    <location>
        <position position="434"/>
    </location>
</feature>
<dbReference type="Pfam" id="PF00370">
    <property type="entry name" value="FGGY_N"/>
    <property type="match status" value="1"/>
</dbReference>
<feature type="non-terminal residue" evidence="12">
    <location>
        <position position="1"/>
    </location>
</feature>
<sequence length="434" mass="45812">GVDVGTQGTKAILYDLSSKAVAGKGSCSYGLMPTPAGRPNAAEQDPSTWLEGVRVAAKAALEEAGLEPRAIAAVGVSGQQHGMVALDAECDVIRPAKLWCDVESAKEAKELGDRFGWAMQAGFTSSKVLWMKRHEPHNWARTEHVLLPHDWINYKLTGEIATDPGDASGIGVLDLTTRSFRDDLCEFVDPKFRRLLPDIVDPEERGVLGTVTAEASNSWLEGLIPAGAIVSVGSGDNMMSALGAGCVDEGDLVVSLGTSGTVFGYSSTPVIDATGAVAPFCDATGGYLPLLCTMNCTKVVEEPLLWYGCDHGQMVKLARSVPPGCDGVRFLPYITGERTPNWPDATGAIVGIRPGSLVNPAVAYRAAMEGATYSLLAGVRRMSELGMPAPREVKVVGGGSKSPLWRQIIADAFDVKVRRLREAESAALGAATQA</sequence>
<evidence type="ECO:0000256" key="1">
    <source>
        <dbReference type="ARBA" id="ARBA00005190"/>
    </source>
</evidence>
<dbReference type="InterPro" id="IPR043129">
    <property type="entry name" value="ATPase_NBD"/>
</dbReference>
<dbReference type="GO" id="GO:0004370">
    <property type="term" value="F:glycerol kinase activity"/>
    <property type="evidence" value="ECO:0007669"/>
    <property type="project" value="UniProtKB-EC"/>
</dbReference>
<dbReference type="GO" id="GO:0005524">
    <property type="term" value="F:ATP binding"/>
    <property type="evidence" value="ECO:0007669"/>
    <property type="project" value="UniProtKB-KW"/>
</dbReference>
<evidence type="ECO:0000256" key="8">
    <source>
        <dbReference type="ARBA" id="ARBA00022840"/>
    </source>
</evidence>
<dbReference type="GeneID" id="8249073"/>
<evidence type="ECO:0000256" key="4">
    <source>
        <dbReference type="ARBA" id="ARBA00022629"/>
    </source>
</evidence>
<dbReference type="Pfam" id="PF02782">
    <property type="entry name" value="FGGY_C"/>
    <property type="match status" value="1"/>
</dbReference>
<name>C1EGW7_MICCC</name>
<dbReference type="NCBIfam" id="TIGR01312">
    <property type="entry name" value="XylB"/>
    <property type="match status" value="1"/>
</dbReference>
<gene>
    <name evidence="12" type="ORF">MICPUN_67870</name>
</gene>
<evidence type="ECO:0000313" key="13">
    <source>
        <dbReference type="Proteomes" id="UP000002009"/>
    </source>
</evidence>
<dbReference type="GO" id="GO:0042732">
    <property type="term" value="P:D-xylose metabolic process"/>
    <property type="evidence" value="ECO:0007669"/>
    <property type="project" value="UniProtKB-KW"/>
</dbReference>
<dbReference type="RefSeq" id="XP_002505937.1">
    <property type="nucleotide sequence ID" value="XM_002505891.1"/>
</dbReference>
<evidence type="ECO:0000256" key="6">
    <source>
        <dbReference type="ARBA" id="ARBA00022741"/>
    </source>
</evidence>
<dbReference type="KEGG" id="mis:MICPUN_67870"/>
<evidence type="ECO:0000256" key="9">
    <source>
        <dbReference type="ARBA" id="ARBA00023277"/>
    </source>
</evidence>
<dbReference type="PROSITE" id="PS00933">
    <property type="entry name" value="FGGY_KINASES_1"/>
    <property type="match status" value="1"/>
</dbReference>
<keyword evidence="6" id="KW-0547">Nucleotide-binding</keyword>
<evidence type="ECO:0000256" key="7">
    <source>
        <dbReference type="ARBA" id="ARBA00022777"/>
    </source>
</evidence>
<dbReference type="UniPathway" id="UPA00618">
    <property type="reaction ID" value="UER00672"/>
</dbReference>
<dbReference type="InterPro" id="IPR018485">
    <property type="entry name" value="FGGY_C"/>
</dbReference>
<reference evidence="12 13" key="1">
    <citation type="journal article" date="2009" name="Science">
        <title>Green evolution and dynamic adaptations revealed by genomes of the marine picoeukaryotes Micromonas.</title>
        <authorList>
            <person name="Worden A.Z."/>
            <person name="Lee J.H."/>
            <person name="Mock T."/>
            <person name="Rouze P."/>
            <person name="Simmons M.P."/>
            <person name="Aerts A.L."/>
            <person name="Allen A.E."/>
            <person name="Cuvelier M.L."/>
            <person name="Derelle E."/>
            <person name="Everett M.V."/>
            <person name="Foulon E."/>
            <person name="Grimwood J."/>
            <person name="Gundlach H."/>
            <person name="Henrissat B."/>
            <person name="Napoli C."/>
            <person name="McDonald S.M."/>
            <person name="Parker M.S."/>
            <person name="Rombauts S."/>
            <person name="Salamov A."/>
            <person name="Von Dassow P."/>
            <person name="Badger J.H."/>
            <person name="Coutinho P.M."/>
            <person name="Demir E."/>
            <person name="Dubchak I."/>
            <person name="Gentemann C."/>
            <person name="Eikrem W."/>
            <person name="Gready J.E."/>
            <person name="John U."/>
            <person name="Lanier W."/>
            <person name="Lindquist E.A."/>
            <person name="Lucas S."/>
            <person name="Mayer K.F."/>
            <person name="Moreau H."/>
            <person name="Not F."/>
            <person name="Otillar R."/>
            <person name="Panaud O."/>
            <person name="Pangilinan J."/>
            <person name="Paulsen I."/>
            <person name="Piegu B."/>
            <person name="Poliakov A."/>
            <person name="Robbens S."/>
            <person name="Schmutz J."/>
            <person name="Toulza E."/>
            <person name="Wyss T."/>
            <person name="Zelensky A."/>
            <person name="Zhou K."/>
            <person name="Armbrust E.V."/>
            <person name="Bhattacharya D."/>
            <person name="Goodenough U.W."/>
            <person name="Van de Peer Y."/>
            <person name="Grigoriev I.V."/>
        </authorList>
    </citation>
    <scope>NUCLEOTIDE SEQUENCE [LARGE SCALE GENOMIC DNA]</scope>
    <source>
        <strain evidence="13">RCC299 / NOUM17</strain>
    </source>
</reference>
<dbReference type="EC" id="2.7.1.30" evidence="3"/>
<keyword evidence="7" id="KW-0418">Kinase</keyword>
<dbReference type="OMA" id="RVHTFCH"/>
<keyword evidence="4" id="KW-0859">Xylose metabolism</keyword>
<dbReference type="Proteomes" id="UP000002009">
    <property type="component" value="Chromosome 14"/>
</dbReference>
<comment type="similarity">
    <text evidence="2">Belongs to the FGGY kinase family.</text>
</comment>
<evidence type="ECO:0000259" key="11">
    <source>
        <dbReference type="Pfam" id="PF02782"/>
    </source>
</evidence>
<dbReference type="InterPro" id="IPR018483">
    <property type="entry name" value="Carb_kinase_FGGY_CS"/>
</dbReference>
<protein>
    <recommendedName>
        <fullName evidence="3">glycerol kinase</fullName>
        <ecNumber evidence="3">2.7.1.30</ecNumber>
    </recommendedName>
</protein>
<dbReference type="CDD" id="cd07809">
    <property type="entry name" value="ASKHA_NBD_FGGY_BaXK-like"/>
    <property type="match status" value="1"/>
</dbReference>
<dbReference type="EMBL" id="CP001332">
    <property type="protein sequence ID" value="ACO67195.1"/>
    <property type="molecule type" value="Genomic_DNA"/>
</dbReference>
<comment type="pathway">
    <text evidence="1">Polyol metabolism; glycerol degradation via glycerol kinase pathway; sn-glycerol 3-phosphate from glycerol: step 1/1.</text>
</comment>
<evidence type="ECO:0000256" key="3">
    <source>
        <dbReference type="ARBA" id="ARBA00012099"/>
    </source>
</evidence>
<evidence type="ECO:0000259" key="10">
    <source>
        <dbReference type="Pfam" id="PF00370"/>
    </source>
</evidence>
<dbReference type="FunCoup" id="C1EGW7">
    <property type="interactions" value="1314"/>
</dbReference>
<evidence type="ECO:0000256" key="5">
    <source>
        <dbReference type="ARBA" id="ARBA00022679"/>
    </source>
</evidence>
<keyword evidence="8" id="KW-0067">ATP-binding</keyword>
<dbReference type="Gene3D" id="3.30.420.40">
    <property type="match status" value="2"/>
</dbReference>
<dbReference type="AlphaFoldDB" id="C1EGW7"/>